<organism evidence="2 3">
    <name type="scientific">Gandjariella thermophila</name>
    <dbReference type="NCBI Taxonomy" id="1931992"/>
    <lineage>
        <taxon>Bacteria</taxon>
        <taxon>Bacillati</taxon>
        <taxon>Actinomycetota</taxon>
        <taxon>Actinomycetes</taxon>
        <taxon>Pseudonocardiales</taxon>
        <taxon>Pseudonocardiaceae</taxon>
        <taxon>Gandjariella</taxon>
    </lineage>
</organism>
<evidence type="ECO:0000313" key="2">
    <source>
        <dbReference type="EMBL" id="GDY30395.1"/>
    </source>
</evidence>
<dbReference type="InterPro" id="IPR014917">
    <property type="entry name" value="DUF1800"/>
</dbReference>
<proteinExistence type="predicted"/>
<reference evidence="3" key="1">
    <citation type="submission" date="2019-04" db="EMBL/GenBank/DDBJ databases">
        <title>Draft genome sequence of Pseudonocardiaceae bacterium SL3-2-4.</title>
        <authorList>
            <person name="Ningsih F."/>
            <person name="Yokota A."/>
            <person name="Sakai Y."/>
            <person name="Nanatani K."/>
            <person name="Yabe S."/>
            <person name="Oetari A."/>
            <person name="Sjamsuridzal W."/>
        </authorList>
    </citation>
    <scope>NUCLEOTIDE SEQUENCE [LARGE SCALE GENOMIC DNA]</scope>
    <source>
        <strain evidence="3">SL3-2-4</strain>
    </source>
</reference>
<keyword evidence="3" id="KW-1185">Reference proteome</keyword>
<dbReference type="Pfam" id="PF08811">
    <property type="entry name" value="DUF1800"/>
    <property type="match status" value="1"/>
</dbReference>
<gene>
    <name evidence="2" type="ORF">GTS_20280</name>
</gene>
<dbReference type="Proteomes" id="UP000298860">
    <property type="component" value="Unassembled WGS sequence"/>
</dbReference>
<name>A0A4D4J189_9PSEU</name>
<evidence type="ECO:0008006" key="4">
    <source>
        <dbReference type="Google" id="ProtNLM"/>
    </source>
</evidence>
<protein>
    <recommendedName>
        <fullName evidence="4">DUF1800 domain-containing protein</fullName>
    </recommendedName>
</protein>
<evidence type="ECO:0000256" key="1">
    <source>
        <dbReference type="SAM" id="MobiDB-lite"/>
    </source>
</evidence>
<feature type="region of interest" description="Disordered" evidence="1">
    <location>
        <begin position="51"/>
        <end position="84"/>
    </location>
</feature>
<accession>A0A4D4J189</accession>
<dbReference type="EMBL" id="BJFL01000007">
    <property type="protein sequence ID" value="GDY30395.1"/>
    <property type="molecule type" value="Genomic_DNA"/>
</dbReference>
<comment type="caution">
    <text evidence="2">The sequence shown here is derived from an EMBL/GenBank/DDBJ whole genome shotgun (WGS) entry which is preliminary data.</text>
</comment>
<dbReference type="OrthoDB" id="9772295at2"/>
<evidence type="ECO:0000313" key="3">
    <source>
        <dbReference type="Proteomes" id="UP000298860"/>
    </source>
</evidence>
<dbReference type="AlphaFoldDB" id="A0A4D4J189"/>
<sequence>MVIIVGVPTLDERAAVRRLLDRFGFGPRPGELDAAAARGFDATLAALLDPGAPATDAGARATPPPDLGDEPYRPGTATQDQAARQRTQAALRDQERRLTVWWLDRMVAADAPLAERLTWFWHGHFATSVQKVRSVRLMLKQNQTMRRLGGGDFTSLARAMIADPAMLIWLDGQQNTAGAANENLAREFMELFTLGIGHYTETDVREAARALTGWRVDRQAMTASPVPRRHDGGTKTVLGVTGNLDANSLVDLLLNRPESARFVAGRIWYRLVSADPPPAGTLDRLVAGYGAGRDIRGLLRAVAAEPAFREPATALVKQPVEWAVGLMRALRVRPAELPEQAGNQLLAGLRGLGQVPFQPPSVGGWPGGAAWLTTSAGLARLHLAQLLVQHGDVTAVASAPPAGRIDAARALLGVDAFGQRTTEALRRVTGDPRQLLAVAACAPEYVVSG</sequence>